<keyword evidence="1" id="KW-0732">Signal</keyword>
<dbReference type="OrthoDB" id="2930627at2"/>
<reference evidence="2 3" key="1">
    <citation type="submission" date="2016-08" db="EMBL/GenBank/DDBJ databases">
        <title>Complete genome sequence of Fictibacillus arsenicus G25-54, a strain with toxicity to nematodes and a potential arsenic-resistance activity.</title>
        <authorList>
            <person name="Zheng Z."/>
        </authorList>
    </citation>
    <scope>NUCLEOTIDE SEQUENCE [LARGE SCALE GENOMIC DNA]</scope>
    <source>
        <strain evidence="2 3">G25-54</strain>
    </source>
</reference>
<proteinExistence type="predicted"/>
<feature type="signal peptide" evidence="1">
    <location>
        <begin position="1"/>
        <end position="23"/>
    </location>
</feature>
<keyword evidence="3" id="KW-1185">Reference proteome</keyword>
<protein>
    <submittedName>
        <fullName evidence="2">Uncharacterized protein</fullName>
    </submittedName>
</protein>
<dbReference type="Proteomes" id="UP000077412">
    <property type="component" value="Chromosome"/>
</dbReference>
<sequence>MRRKIYFVLFFMMSLFIFPPLLAPTFHDSDSQKSAIRAELTERGHPYQSFIAYIEENGSDPEYGERFDVTWHDFDSATGMTPTIFYVKKNDKGYEVVSAGTGP</sequence>
<evidence type="ECO:0000313" key="3">
    <source>
        <dbReference type="Proteomes" id="UP000077412"/>
    </source>
</evidence>
<dbReference type="KEGG" id="far:ABE41_006290"/>
<evidence type="ECO:0000256" key="1">
    <source>
        <dbReference type="SAM" id="SignalP"/>
    </source>
</evidence>
<gene>
    <name evidence="2" type="ORF">ABE41_006290</name>
</gene>
<dbReference type="AlphaFoldDB" id="A0A1B1Z2K0"/>
<dbReference type="RefSeq" id="WP_066287639.1">
    <property type="nucleotide sequence ID" value="NZ_CP016761.1"/>
</dbReference>
<feature type="chain" id="PRO_5008533188" evidence="1">
    <location>
        <begin position="24"/>
        <end position="103"/>
    </location>
</feature>
<organism evidence="2 3">
    <name type="scientific">Fictibacillus arsenicus</name>
    <dbReference type="NCBI Taxonomy" id="255247"/>
    <lineage>
        <taxon>Bacteria</taxon>
        <taxon>Bacillati</taxon>
        <taxon>Bacillota</taxon>
        <taxon>Bacilli</taxon>
        <taxon>Bacillales</taxon>
        <taxon>Fictibacillaceae</taxon>
        <taxon>Fictibacillus</taxon>
    </lineage>
</organism>
<name>A0A1B1Z2K0_9BACL</name>
<dbReference type="EMBL" id="CP016761">
    <property type="protein sequence ID" value="ANX11611.1"/>
    <property type="molecule type" value="Genomic_DNA"/>
</dbReference>
<evidence type="ECO:0000313" key="2">
    <source>
        <dbReference type="EMBL" id="ANX11611.1"/>
    </source>
</evidence>
<accession>A0A1B1Z2K0</accession>